<dbReference type="Pfam" id="PF13442">
    <property type="entry name" value="Cytochrome_CBB3"/>
    <property type="match status" value="1"/>
</dbReference>
<evidence type="ECO:0000256" key="7">
    <source>
        <dbReference type="ARBA" id="ARBA00023004"/>
    </source>
</evidence>
<proteinExistence type="predicted"/>
<dbReference type="GO" id="GO:0005506">
    <property type="term" value="F:iron ion binding"/>
    <property type="evidence" value="ECO:0007669"/>
    <property type="project" value="InterPro"/>
</dbReference>
<dbReference type="RefSeq" id="WP_146891359.1">
    <property type="nucleotide sequence ID" value="NZ_BJYG01000047.1"/>
</dbReference>
<organism evidence="11 12">
    <name type="scientific">Acetobacter oeni</name>
    <dbReference type="NCBI Taxonomy" id="304077"/>
    <lineage>
        <taxon>Bacteria</taxon>
        <taxon>Pseudomonadati</taxon>
        <taxon>Pseudomonadota</taxon>
        <taxon>Alphaproteobacteria</taxon>
        <taxon>Acetobacterales</taxon>
        <taxon>Acetobacteraceae</taxon>
        <taxon>Acetobacter</taxon>
    </lineage>
</organism>
<dbReference type="AlphaFoldDB" id="A0A511XNU4"/>
<evidence type="ECO:0000256" key="8">
    <source>
        <dbReference type="PROSITE-ProRule" id="PRU00433"/>
    </source>
</evidence>
<evidence type="ECO:0000256" key="6">
    <source>
        <dbReference type="ARBA" id="ARBA00022982"/>
    </source>
</evidence>
<keyword evidence="2" id="KW-0813">Transport</keyword>
<keyword evidence="4" id="KW-0679">Respiratory chain</keyword>
<keyword evidence="3 8" id="KW-0349">Heme</keyword>
<dbReference type="PANTHER" id="PTHR35008:SF9">
    <property type="entry name" value="CYTOCHROME C DOMAIN-CONTAINING PROTEIN"/>
    <property type="match status" value="1"/>
</dbReference>
<comment type="caution">
    <text evidence="11">The sequence shown here is derived from an EMBL/GenBank/DDBJ whole genome shotgun (WGS) entry which is preliminary data.</text>
</comment>
<dbReference type="OrthoDB" id="5523448at2"/>
<feature type="signal peptide" evidence="9">
    <location>
        <begin position="1"/>
        <end position="28"/>
    </location>
</feature>
<evidence type="ECO:0000313" key="12">
    <source>
        <dbReference type="Proteomes" id="UP000321746"/>
    </source>
</evidence>
<comment type="cofactor">
    <cofactor evidence="1">
        <name>heme c</name>
        <dbReference type="ChEBI" id="CHEBI:61717"/>
    </cofactor>
</comment>
<dbReference type="InterPro" id="IPR009056">
    <property type="entry name" value="Cyt_c-like_dom"/>
</dbReference>
<dbReference type="PRINTS" id="PR00605">
    <property type="entry name" value="CYTCHROMECIC"/>
</dbReference>
<dbReference type="SUPFAM" id="SSF46626">
    <property type="entry name" value="Cytochrome c"/>
    <property type="match status" value="1"/>
</dbReference>
<reference evidence="11 12" key="1">
    <citation type="submission" date="2019-07" db="EMBL/GenBank/DDBJ databases">
        <title>Whole genome shotgun sequence of Acetobacter oeni NBRC 105207.</title>
        <authorList>
            <person name="Hosoyama A."/>
            <person name="Uohara A."/>
            <person name="Ohji S."/>
            <person name="Ichikawa N."/>
        </authorList>
    </citation>
    <scope>NUCLEOTIDE SEQUENCE [LARGE SCALE GENOMIC DNA]</scope>
    <source>
        <strain evidence="11 12">NBRC 105207</strain>
    </source>
</reference>
<evidence type="ECO:0000313" key="11">
    <source>
        <dbReference type="EMBL" id="GEN64605.1"/>
    </source>
</evidence>
<accession>A0A511XNU4</accession>
<evidence type="ECO:0000256" key="9">
    <source>
        <dbReference type="SAM" id="SignalP"/>
    </source>
</evidence>
<feature type="chain" id="PRO_5022077749" evidence="9">
    <location>
        <begin position="29"/>
        <end position="144"/>
    </location>
</feature>
<feature type="domain" description="Cytochrome c" evidence="10">
    <location>
        <begin position="39"/>
        <end position="119"/>
    </location>
</feature>
<keyword evidence="12" id="KW-1185">Reference proteome</keyword>
<dbReference type="GO" id="GO:0009055">
    <property type="term" value="F:electron transfer activity"/>
    <property type="evidence" value="ECO:0007669"/>
    <property type="project" value="InterPro"/>
</dbReference>
<evidence type="ECO:0000256" key="4">
    <source>
        <dbReference type="ARBA" id="ARBA00022660"/>
    </source>
</evidence>
<keyword evidence="7 8" id="KW-0408">Iron</keyword>
<dbReference type="Proteomes" id="UP000321746">
    <property type="component" value="Unassembled WGS sequence"/>
</dbReference>
<dbReference type="PANTHER" id="PTHR35008">
    <property type="entry name" value="BLL4482 PROTEIN-RELATED"/>
    <property type="match status" value="1"/>
</dbReference>
<gene>
    <name evidence="11" type="ORF">AOE01nite_28290</name>
</gene>
<evidence type="ECO:0000256" key="3">
    <source>
        <dbReference type="ARBA" id="ARBA00022617"/>
    </source>
</evidence>
<sequence length="144" mass="14702">MRFGTYFLAVAAVSGAIATLAAPGVARADSASSVAGPMQPLTTGAAIYQHVCQGCHMADGRGAAGASSGFPGFAGNTKLQTADFPIYTVLNGHGGMPSFAGLLTDKQVADVVNFIRTHFGNHFSGAATPTDVAPMRPELTKEDE</sequence>
<dbReference type="InterPro" id="IPR051459">
    <property type="entry name" value="Cytochrome_c-type_DH"/>
</dbReference>
<keyword evidence="6" id="KW-0249">Electron transport</keyword>
<keyword evidence="9" id="KW-0732">Signal</keyword>
<dbReference type="PROSITE" id="PS51007">
    <property type="entry name" value="CYTC"/>
    <property type="match status" value="1"/>
</dbReference>
<name>A0A511XNU4_9PROT</name>
<dbReference type="EMBL" id="BJYG01000047">
    <property type="protein sequence ID" value="GEN64605.1"/>
    <property type="molecule type" value="Genomic_DNA"/>
</dbReference>
<evidence type="ECO:0000256" key="5">
    <source>
        <dbReference type="ARBA" id="ARBA00022723"/>
    </source>
</evidence>
<keyword evidence="5 8" id="KW-0479">Metal-binding</keyword>
<dbReference type="Gene3D" id="1.10.760.10">
    <property type="entry name" value="Cytochrome c-like domain"/>
    <property type="match status" value="1"/>
</dbReference>
<dbReference type="GO" id="GO:0020037">
    <property type="term" value="F:heme binding"/>
    <property type="evidence" value="ECO:0007669"/>
    <property type="project" value="InterPro"/>
</dbReference>
<evidence type="ECO:0000259" key="10">
    <source>
        <dbReference type="PROSITE" id="PS51007"/>
    </source>
</evidence>
<protein>
    <submittedName>
        <fullName evidence="11">Cytochrome c6</fullName>
    </submittedName>
</protein>
<dbReference type="InterPro" id="IPR008168">
    <property type="entry name" value="Cyt_C_IC"/>
</dbReference>
<evidence type="ECO:0000256" key="2">
    <source>
        <dbReference type="ARBA" id="ARBA00022448"/>
    </source>
</evidence>
<dbReference type="InterPro" id="IPR036909">
    <property type="entry name" value="Cyt_c-like_dom_sf"/>
</dbReference>
<evidence type="ECO:0000256" key="1">
    <source>
        <dbReference type="ARBA" id="ARBA00001926"/>
    </source>
</evidence>